<sequence>MKQPGVAANENAKSLVTDCGTLKNLSVGSFLKEFASSQSETALTALKRAEESKDYADRLKISGFDYECNNAYFDSALKFLCAASLLEACTADFSQSKGVDTINGYTTSAELSKICAQEYEKRKEMFASALAYKCMEVACMRIVYCKNLLTRQELQTSMQMVAEGESPSSSASDVDNLNNQATMDKTMLPKSITHHKNHIVVRNQANFTRLLDLTSDVSLAMEASVKSQNTYKSASAVLEEAQNKEMISTVKRVVNFSFQDVKEFACLVQNAREALNRQNAKRLIGRRYNDSNVQADMKLWPFKVIKGDANTPKIVVKYKGQTKEFLAEEISAKILGKMKETAEAHLRKDVKDAVVTVPAYFNDSQRQATKDGCTIAGLNVLRVISEPTAAAIAYGLDNKSNIIKKMNLLVFDLGGGTFDVSLLTIDKGGTFKVVAVAGDTHLGGEDFDNSKRILSSTTQTSIDLDFLHDGIDFSMKFTRAKFEELNMDLFNKCIQIVEKCLNDAKIEKSNVDEIILVGGSTRIPKVQCLLKEVFDSKELCKSVNPDEAVAYGAAVMAANLSGESHKSAKDLLLLDVTPLSLGVETTGKVMDVVIPRNTPIPTKEAKIYFTTVDNQSFINIQVYQGERARSTDNHLLGKFNIVGIPPAPAGFSEVKECFEIDANEERLYNMKNKIKDKDIKKRVHSHSLKKMESAIADTTQWLVDNQGASVVELHRMKVTLELVCMSLI</sequence>
<keyword evidence="2" id="KW-1185">Reference proteome</keyword>
<organism evidence="1 2">
    <name type="scientific">Smallanthus sonchifolius</name>
    <dbReference type="NCBI Taxonomy" id="185202"/>
    <lineage>
        <taxon>Eukaryota</taxon>
        <taxon>Viridiplantae</taxon>
        <taxon>Streptophyta</taxon>
        <taxon>Embryophyta</taxon>
        <taxon>Tracheophyta</taxon>
        <taxon>Spermatophyta</taxon>
        <taxon>Magnoliopsida</taxon>
        <taxon>eudicotyledons</taxon>
        <taxon>Gunneridae</taxon>
        <taxon>Pentapetalae</taxon>
        <taxon>asterids</taxon>
        <taxon>campanulids</taxon>
        <taxon>Asterales</taxon>
        <taxon>Asteraceae</taxon>
        <taxon>Asteroideae</taxon>
        <taxon>Heliantheae alliance</taxon>
        <taxon>Millerieae</taxon>
        <taxon>Smallanthus</taxon>
    </lineage>
</organism>
<accession>A0ACB9EBT7</accession>
<proteinExistence type="predicted"/>
<comment type="caution">
    <text evidence="1">The sequence shown here is derived from an EMBL/GenBank/DDBJ whole genome shotgun (WGS) entry which is preliminary data.</text>
</comment>
<evidence type="ECO:0000313" key="1">
    <source>
        <dbReference type="EMBL" id="KAI3756063.1"/>
    </source>
</evidence>
<evidence type="ECO:0000313" key="2">
    <source>
        <dbReference type="Proteomes" id="UP001056120"/>
    </source>
</evidence>
<protein>
    <submittedName>
        <fullName evidence="1">Uncharacterized protein</fullName>
    </submittedName>
</protein>
<gene>
    <name evidence="1" type="ORF">L1987_55876</name>
</gene>
<dbReference type="EMBL" id="CM042035">
    <property type="protein sequence ID" value="KAI3756063.1"/>
    <property type="molecule type" value="Genomic_DNA"/>
</dbReference>
<reference evidence="1 2" key="2">
    <citation type="journal article" date="2022" name="Mol. Ecol. Resour.">
        <title>The genomes of chicory, endive, great burdock and yacon provide insights into Asteraceae paleo-polyploidization history and plant inulin production.</title>
        <authorList>
            <person name="Fan W."/>
            <person name="Wang S."/>
            <person name="Wang H."/>
            <person name="Wang A."/>
            <person name="Jiang F."/>
            <person name="Liu H."/>
            <person name="Zhao H."/>
            <person name="Xu D."/>
            <person name="Zhang Y."/>
        </authorList>
    </citation>
    <scope>NUCLEOTIDE SEQUENCE [LARGE SCALE GENOMIC DNA]</scope>
    <source>
        <strain evidence="2">cv. Yunnan</strain>
        <tissue evidence="1">Leaves</tissue>
    </source>
</reference>
<name>A0ACB9EBT7_9ASTR</name>
<dbReference type="Proteomes" id="UP001056120">
    <property type="component" value="Linkage Group LG18"/>
</dbReference>
<reference evidence="2" key="1">
    <citation type="journal article" date="2022" name="Mol. Ecol. Resour.">
        <title>The genomes of chicory, endive, great burdock and yacon provide insights into Asteraceae palaeo-polyploidization history and plant inulin production.</title>
        <authorList>
            <person name="Fan W."/>
            <person name="Wang S."/>
            <person name="Wang H."/>
            <person name="Wang A."/>
            <person name="Jiang F."/>
            <person name="Liu H."/>
            <person name="Zhao H."/>
            <person name="Xu D."/>
            <person name="Zhang Y."/>
        </authorList>
    </citation>
    <scope>NUCLEOTIDE SEQUENCE [LARGE SCALE GENOMIC DNA]</scope>
    <source>
        <strain evidence="2">cv. Yunnan</strain>
    </source>
</reference>